<name>A0ABR4P670_9HELO</name>
<dbReference type="Proteomes" id="UP001629113">
    <property type="component" value="Unassembled WGS sequence"/>
</dbReference>
<keyword evidence="2" id="KW-1185">Reference proteome</keyword>
<protein>
    <submittedName>
        <fullName evidence="1">Uncharacterized protein</fullName>
    </submittedName>
</protein>
<dbReference type="Pfam" id="PF20174">
    <property type="entry name" value="DUF6540"/>
    <property type="match status" value="1"/>
</dbReference>
<evidence type="ECO:0000313" key="1">
    <source>
        <dbReference type="EMBL" id="KAL3418801.1"/>
    </source>
</evidence>
<proteinExistence type="predicted"/>
<sequence length="177" mass="19445">MIKDRGGMDSRAVSGSLRDHTLYLIFYAPKVNDYHRAFFVPSSGTSGTLFHAVFSSASGTWSYERRDVSDITTSKTLVLMYAISILGHGVDADRIEEILMRIDFDAAGREGNKELNGYSCVLWTSDALSALLSKSAITTDREVEQMLQEARASAGPDDARTMVGKDLGPLRIVNRDS</sequence>
<gene>
    <name evidence="1" type="ORF">PVAG01_09022</name>
</gene>
<dbReference type="EMBL" id="JBFCZG010000008">
    <property type="protein sequence ID" value="KAL3418801.1"/>
    <property type="molecule type" value="Genomic_DNA"/>
</dbReference>
<accession>A0ABR4P670</accession>
<dbReference type="InterPro" id="IPR046670">
    <property type="entry name" value="DUF6540"/>
</dbReference>
<evidence type="ECO:0000313" key="2">
    <source>
        <dbReference type="Proteomes" id="UP001629113"/>
    </source>
</evidence>
<organism evidence="1 2">
    <name type="scientific">Phlyctema vagabunda</name>
    <dbReference type="NCBI Taxonomy" id="108571"/>
    <lineage>
        <taxon>Eukaryota</taxon>
        <taxon>Fungi</taxon>
        <taxon>Dikarya</taxon>
        <taxon>Ascomycota</taxon>
        <taxon>Pezizomycotina</taxon>
        <taxon>Leotiomycetes</taxon>
        <taxon>Helotiales</taxon>
        <taxon>Dermateaceae</taxon>
        <taxon>Phlyctema</taxon>
    </lineage>
</organism>
<reference evidence="1 2" key="1">
    <citation type="submission" date="2024-06" db="EMBL/GenBank/DDBJ databases">
        <title>Complete genome of Phlyctema vagabunda strain 19-DSS-EL-015.</title>
        <authorList>
            <person name="Fiorenzani C."/>
        </authorList>
    </citation>
    <scope>NUCLEOTIDE SEQUENCE [LARGE SCALE GENOMIC DNA]</scope>
    <source>
        <strain evidence="1 2">19-DSS-EL-015</strain>
    </source>
</reference>
<comment type="caution">
    <text evidence="1">The sequence shown here is derived from an EMBL/GenBank/DDBJ whole genome shotgun (WGS) entry which is preliminary data.</text>
</comment>